<dbReference type="PROSITE" id="PS51826">
    <property type="entry name" value="PSBD"/>
    <property type="match status" value="1"/>
</dbReference>
<dbReference type="InterPro" id="IPR036625">
    <property type="entry name" value="E3-bd_dom_sf"/>
</dbReference>
<comment type="similarity">
    <text evidence="2 9">Belongs to the 2-oxoacid dehydrogenase family.</text>
</comment>
<evidence type="ECO:0000256" key="10">
    <source>
        <dbReference type="SAM" id="MobiDB-lite"/>
    </source>
</evidence>
<dbReference type="InterPro" id="IPR023213">
    <property type="entry name" value="CAT-like_dom_sf"/>
</dbReference>
<dbReference type="OrthoDB" id="9805770at2"/>
<feature type="compositionally biased region" description="Basic and acidic residues" evidence="10">
    <location>
        <begin position="92"/>
        <end position="158"/>
    </location>
</feature>
<comment type="subunit">
    <text evidence="3">Forms a 24-polypeptide structural core with octahedral symmetry.</text>
</comment>
<feature type="region of interest" description="Disordered" evidence="10">
    <location>
        <begin position="76"/>
        <end position="226"/>
    </location>
</feature>
<protein>
    <recommendedName>
        <fullName evidence="9">Dihydrolipoamide acetyltransferase component of pyruvate dehydrogenase complex</fullName>
        <ecNumber evidence="9">2.3.1.-</ecNumber>
    </recommendedName>
</protein>
<dbReference type="Pfam" id="PF02817">
    <property type="entry name" value="E3_binding"/>
    <property type="match status" value="1"/>
</dbReference>
<dbReference type="InterPro" id="IPR004167">
    <property type="entry name" value="PSBD"/>
</dbReference>
<dbReference type="SUPFAM" id="SSF52777">
    <property type="entry name" value="CoA-dependent acyltransferases"/>
    <property type="match status" value="1"/>
</dbReference>
<dbReference type="InterPro" id="IPR001078">
    <property type="entry name" value="2-oxoacid_DH_actylTfrase"/>
</dbReference>
<dbReference type="InterPro" id="IPR011053">
    <property type="entry name" value="Single_hybrid_motif"/>
</dbReference>
<evidence type="ECO:0000259" key="11">
    <source>
        <dbReference type="PROSITE" id="PS50968"/>
    </source>
</evidence>
<evidence type="ECO:0000256" key="6">
    <source>
        <dbReference type="ARBA" id="ARBA00023315"/>
    </source>
</evidence>
<dbReference type="InterPro" id="IPR050743">
    <property type="entry name" value="2-oxoacid_DH_E2_comp"/>
</dbReference>
<dbReference type="Pfam" id="PF00364">
    <property type="entry name" value="Biotin_lipoyl"/>
    <property type="match status" value="1"/>
</dbReference>
<dbReference type="Proteomes" id="UP000033109">
    <property type="component" value="Chromosome"/>
</dbReference>
<dbReference type="PANTHER" id="PTHR43178">
    <property type="entry name" value="DIHYDROLIPOAMIDE ACETYLTRANSFERASE COMPONENT OF PYRUVATE DEHYDROGENASE COMPLEX"/>
    <property type="match status" value="1"/>
</dbReference>
<evidence type="ECO:0000256" key="1">
    <source>
        <dbReference type="ARBA" id="ARBA00001938"/>
    </source>
</evidence>
<dbReference type="Gene3D" id="3.30.559.10">
    <property type="entry name" value="Chloramphenicol acetyltransferase-like domain"/>
    <property type="match status" value="1"/>
</dbReference>
<dbReference type="PATRIC" id="fig|400092.3.peg.4953"/>
<gene>
    <name evidence="13" type="ORF">PKOR_22550</name>
</gene>
<dbReference type="KEGG" id="pko:PKOR_22550"/>
<dbReference type="AlphaFoldDB" id="A0A0E3UZG9"/>
<evidence type="ECO:0000313" key="14">
    <source>
        <dbReference type="Proteomes" id="UP000033109"/>
    </source>
</evidence>
<sequence length="469" mass="51574">MAIEVKVPKISEGVDTAHVAEVLVSEGDTIQEEQFIIAVETDKASVEVPSSAGGKVKEIKVKEGDEVKVGDVILVLEEEESTAEEKAEEESAEAKEGKAPKEKKPSKEDKKEKPAEVEAETKAVKDKEEETAESEKKAAEPKEKKAKPEKEQSEKKAETEEEEKNLSDVPASPGVRRLAREMDVDIITVKGSGPGGRITEEDVKGAREKEEEKLTEAEKPAQKAPKQLPLSDFSQWGVVERLPLSRIRKATARNTAASWQTIPHVTQFDEADISGIEEYRQKNSKKAEKAGGKLTVTAILVKVAAAALQQFPNFNASIDLEHEEVILKKYFHIGFAVDTEAGLLVPVIRDVNRKTIIEIATEISELAEKARNQELTPDEMQGGSFVISNLGGIGGTNFTPIVYHPQIAILGVARTSIKPVYRDEKFEPRQILPLSLSYDHRLIDGADGARFLRWICQALEDPYKALLGG</sequence>
<dbReference type="GO" id="GO:0031405">
    <property type="term" value="F:lipoic acid binding"/>
    <property type="evidence" value="ECO:0007669"/>
    <property type="project" value="TreeGrafter"/>
</dbReference>
<comment type="catalytic activity">
    <reaction evidence="8">
        <text>N(6)-[(R)-dihydrolipoyl]-L-lysyl-[protein] + acetyl-CoA = N(6)-[(R)-S(8)-acetyldihydrolipoyl]-L-lysyl-[protein] + CoA</text>
        <dbReference type="Rhea" id="RHEA:17017"/>
        <dbReference type="Rhea" id="RHEA-COMP:10475"/>
        <dbReference type="Rhea" id="RHEA-COMP:10478"/>
        <dbReference type="ChEBI" id="CHEBI:57287"/>
        <dbReference type="ChEBI" id="CHEBI:57288"/>
        <dbReference type="ChEBI" id="CHEBI:83100"/>
        <dbReference type="ChEBI" id="CHEBI:83111"/>
        <dbReference type="EC" id="2.3.1.12"/>
    </reaction>
</comment>
<evidence type="ECO:0000256" key="9">
    <source>
        <dbReference type="RuleBase" id="RU003423"/>
    </source>
</evidence>
<evidence type="ECO:0000256" key="8">
    <source>
        <dbReference type="ARBA" id="ARBA00048370"/>
    </source>
</evidence>
<keyword evidence="4 9" id="KW-0808">Transferase</keyword>
<dbReference type="PROSITE" id="PS50968">
    <property type="entry name" value="BIOTINYL_LIPOYL"/>
    <property type="match status" value="1"/>
</dbReference>
<evidence type="ECO:0000313" key="13">
    <source>
        <dbReference type="EMBL" id="AKD05326.1"/>
    </source>
</evidence>
<evidence type="ECO:0000256" key="3">
    <source>
        <dbReference type="ARBA" id="ARBA00011484"/>
    </source>
</evidence>
<dbReference type="GO" id="GO:0004742">
    <property type="term" value="F:dihydrolipoyllysine-residue acetyltransferase activity"/>
    <property type="evidence" value="ECO:0007669"/>
    <property type="project" value="UniProtKB-EC"/>
</dbReference>
<dbReference type="EMBL" id="CP009621">
    <property type="protein sequence ID" value="AKD05326.1"/>
    <property type="molecule type" value="Genomic_DNA"/>
</dbReference>
<dbReference type="Pfam" id="PF00198">
    <property type="entry name" value="2-oxoacid_dh"/>
    <property type="match status" value="1"/>
</dbReference>
<proteinExistence type="inferred from homology"/>
<feature type="compositionally biased region" description="Basic and acidic residues" evidence="10">
    <location>
        <begin position="198"/>
        <end position="221"/>
    </location>
</feature>
<dbReference type="InterPro" id="IPR000089">
    <property type="entry name" value="Biotin_lipoyl"/>
</dbReference>
<dbReference type="PROSITE" id="PS00189">
    <property type="entry name" value="LIPOYL"/>
    <property type="match status" value="1"/>
</dbReference>
<evidence type="ECO:0000256" key="2">
    <source>
        <dbReference type="ARBA" id="ARBA00007317"/>
    </source>
</evidence>
<dbReference type="InterPro" id="IPR003016">
    <property type="entry name" value="2-oxoA_DH_lipoyl-BS"/>
</dbReference>
<comment type="function">
    <text evidence="7">The pyruvate dehydrogenase complex catalyzes the overall conversion of pyruvate to acetyl-CoA and CO(2). It contains multiple copies of three enzymatic components: pyruvate dehydrogenase (E1), dihydrolipoamide acetyltransferase (E2) and lipoamide dehydrogenase (E3).</text>
</comment>
<dbReference type="CDD" id="cd06849">
    <property type="entry name" value="lipoyl_domain"/>
    <property type="match status" value="1"/>
</dbReference>
<organism evidence="13 14">
    <name type="scientific">Pontibacter korlensis</name>
    <dbReference type="NCBI Taxonomy" id="400092"/>
    <lineage>
        <taxon>Bacteria</taxon>
        <taxon>Pseudomonadati</taxon>
        <taxon>Bacteroidota</taxon>
        <taxon>Cytophagia</taxon>
        <taxon>Cytophagales</taxon>
        <taxon>Hymenobacteraceae</taxon>
        <taxon>Pontibacter</taxon>
    </lineage>
</organism>
<feature type="domain" description="Lipoyl-binding" evidence="11">
    <location>
        <begin position="2"/>
        <end position="77"/>
    </location>
</feature>
<dbReference type="FunFam" id="3.30.559.10:FF:000004">
    <property type="entry name" value="Acetyltransferase component of pyruvate dehydrogenase complex"/>
    <property type="match status" value="1"/>
</dbReference>
<keyword evidence="14" id="KW-1185">Reference proteome</keyword>
<dbReference type="GO" id="GO:0005737">
    <property type="term" value="C:cytoplasm"/>
    <property type="evidence" value="ECO:0007669"/>
    <property type="project" value="TreeGrafter"/>
</dbReference>
<dbReference type="RefSeq" id="WP_046313667.1">
    <property type="nucleotide sequence ID" value="NZ_CBCSCY010000042.1"/>
</dbReference>
<dbReference type="SUPFAM" id="SSF51230">
    <property type="entry name" value="Single hybrid motif"/>
    <property type="match status" value="1"/>
</dbReference>
<keyword evidence="5 9" id="KW-0450">Lipoyl</keyword>
<dbReference type="SUPFAM" id="SSF47005">
    <property type="entry name" value="Peripheral subunit-binding domain of 2-oxo acid dehydrogenase complex"/>
    <property type="match status" value="1"/>
</dbReference>
<name>A0A0E3UZG9_9BACT</name>
<dbReference type="Gene3D" id="4.10.320.10">
    <property type="entry name" value="E3-binding domain"/>
    <property type="match status" value="1"/>
</dbReference>
<evidence type="ECO:0000256" key="7">
    <source>
        <dbReference type="ARBA" id="ARBA00025211"/>
    </source>
</evidence>
<keyword evidence="6 9" id="KW-0012">Acyltransferase</keyword>
<dbReference type="PANTHER" id="PTHR43178:SF2">
    <property type="entry name" value="DIHYDROLIPOYLLYSINE-RESIDUE ACETYLTRANSFERASE COMPONENT OF PYRUVATE DEHYDROGENASE COMPLEX"/>
    <property type="match status" value="1"/>
</dbReference>
<reference evidence="13 14" key="1">
    <citation type="journal article" date="2015" name="Sci. Rep.">
        <title>Unraveling adaptation of Pontibacter korlensis to radiation and infertility in desert through complete genome and comparative transcriptomic analysis.</title>
        <authorList>
            <person name="Dai J."/>
            <person name="Dai W."/>
            <person name="Qiu C."/>
            <person name="Yang Z."/>
            <person name="Zhang Y."/>
            <person name="Zhou M."/>
            <person name="Zhang L."/>
            <person name="Fang C."/>
            <person name="Gao Q."/>
            <person name="Yang Q."/>
            <person name="Li X."/>
            <person name="Wang Z."/>
            <person name="Wang Z."/>
            <person name="Jia Z."/>
            <person name="Chen X."/>
        </authorList>
    </citation>
    <scope>NUCLEOTIDE SEQUENCE [LARGE SCALE GENOMIC DNA]</scope>
    <source>
        <strain evidence="13 14">X14-1T</strain>
    </source>
</reference>
<evidence type="ECO:0000256" key="4">
    <source>
        <dbReference type="ARBA" id="ARBA00022679"/>
    </source>
</evidence>
<dbReference type="HOGENOM" id="CLU_016733_10_0_10"/>
<comment type="cofactor">
    <cofactor evidence="1 9">
        <name>(R)-lipoate</name>
        <dbReference type="ChEBI" id="CHEBI:83088"/>
    </cofactor>
</comment>
<accession>A0A0E3UZG9</accession>
<evidence type="ECO:0000256" key="5">
    <source>
        <dbReference type="ARBA" id="ARBA00022823"/>
    </source>
</evidence>
<dbReference type="STRING" id="400092.PKOR_22550"/>
<evidence type="ECO:0000259" key="12">
    <source>
        <dbReference type="PROSITE" id="PS51826"/>
    </source>
</evidence>
<dbReference type="Gene3D" id="2.40.50.100">
    <property type="match status" value="1"/>
</dbReference>
<feature type="compositionally biased region" description="Acidic residues" evidence="10">
    <location>
        <begin position="76"/>
        <end position="91"/>
    </location>
</feature>
<feature type="domain" description="Peripheral subunit-binding (PSBD)" evidence="12">
    <location>
        <begin position="170"/>
        <end position="207"/>
    </location>
</feature>
<dbReference type="EC" id="2.3.1.-" evidence="9"/>
<dbReference type="GO" id="GO:0006086">
    <property type="term" value="P:pyruvate decarboxylation to acetyl-CoA"/>
    <property type="evidence" value="ECO:0007669"/>
    <property type="project" value="TreeGrafter"/>
</dbReference>